<evidence type="ECO:0000313" key="1">
    <source>
        <dbReference type="EMBL" id="MCG7979781.1"/>
    </source>
</evidence>
<evidence type="ECO:0000313" key="2">
    <source>
        <dbReference type="Proteomes" id="UP000886674"/>
    </source>
</evidence>
<accession>A0A9E4TUI2</accession>
<name>A0A9E4TUI2_9GAMM</name>
<dbReference type="Proteomes" id="UP000886674">
    <property type="component" value="Unassembled WGS sequence"/>
</dbReference>
<dbReference type="EMBL" id="JAEPCR010000084">
    <property type="protein sequence ID" value="MCG7979781.1"/>
    <property type="molecule type" value="Genomic_DNA"/>
</dbReference>
<gene>
    <name evidence="1" type="ORF">JAY77_16750</name>
</gene>
<organism evidence="1 2">
    <name type="scientific">Candidatus Thiodiazotropha taylori</name>
    <dbReference type="NCBI Taxonomy" id="2792791"/>
    <lineage>
        <taxon>Bacteria</taxon>
        <taxon>Pseudomonadati</taxon>
        <taxon>Pseudomonadota</taxon>
        <taxon>Gammaproteobacteria</taxon>
        <taxon>Chromatiales</taxon>
        <taxon>Sedimenticolaceae</taxon>
        <taxon>Candidatus Thiodiazotropha</taxon>
    </lineage>
</organism>
<sequence length="118" mass="13874">MEQNRINFAKYQIYKYAEELFICLSELVRDDIEEAMNRSPHNLSADELIILLNELFSEHKLVAMTDKRGFFTPTLEEIEQALKEESDFMWKSNNTFYGLTTGATEEFRGLEELYGEET</sequence>
<dbReference type="AlphaFoldDB" id="A0A9E4TUI2"/>
<protein>
    <submittedName>
        <fullName evidence="1">Uncharacterized protein</fullName>
    </submittedName>
</protein>
<comment type="caution">
    <text evidence="1">The sequence shown here is derived from an EMBL/GenBank/DDBJ whole genome shotgun (WGS) entry which is preliminary data.</text>
</comment>
<reference evidence="1" key="1">
    <citation type="journal article" date="2021" name="Proc. Natl. Acad. Sci. U.S.A.">
        <title>Global biogeography of chemosynthetic symbionts reveals both localized and globally distributed symbiont groups. .</title>
        <authorList>
            <person name="Osvatic J.T."/>
            <person name="Wilkins L.G.E."/>
            <person name="Leibrecht L."/>
            <person name="Leray M."/>
            <person name="Zauner S."/>
            <person name="Polzin J."/>
            <person name="Camacho Y."/>
            <person name="Gros O."/>
            <person name="van Gils J.A."/>
            <person name="Eisen J.A."/>
            <person name="Petersen J.M."/>
            <person name="Yuen B."/>
        </authorList>
    </citation>
    <scope>NUCLEOTIDE SEQUENCE</scope>
    <source>
        <strain evidence="1">MAGclacostrist055</strain>
    </source>
</reference>
<proteinExistence type="predicted"/>